<evidence type="ECO:0000256" key="2">
    <source>
        <dbReference type="ARBA" id="ARBA00012740"/>
    </source>
</evidence>
<feature type="region of interest" description="Disordered" evidence="8">
    <location>
        <begin position="186"/>
        <end position="385"/>
    </location>
</feature>
<feature type="compositionally biased region" description="Basic and acidic residues" evidence="8">
    <location>
        <begin position="431"/>
        <end position="449"/>
    </location>
</feature>
<comment type="catalytic activity">
    <reaction evidence="7">
        <text>adenosine(34) in tRNA + H2O + H(+) = inosine(34) in tRNA + NH4(+)</text>
        <dbReference type="Rhea" id="RHEA:43168"/>
        <dbReference type="Rhea" id="RHEA-COMP:10373"/>
        <dbReference type="Rhea" id="RHEA-COMP:10374"/>
        <dbReference type="ChEBI" id="CHEBI:15377"/>
        <dbReference type="ChEBI" id="CHEBI:15378"/>
        <dbReference type="ChEBI" id="CHEBI:28938"/>
        <dbReference type="ChEBI" id="CHEBI:74411"/>
        <dbReference type="ChEBI" id="CHEBI:82852"/>
        <dbReference type="EC" id="3.5.4.33"/>
    </reaction>
</comment>
<feature type="region of interest" description="Disordered" evidence="8">
    <location>
        <begin position="608"/>
        <end position="637"/>
    </location>
</feature>
<keyword evidence="3" id="KW-0819">tRNA processing</keyword>
<reference evidence="10" key="1">
    <citation type="journal article" date="2014" name="Nat. Commun.">
        <title>The emerging biofuel crop Camelina sativa retains a highly undifferentiated hexaploid genome structure.</title>
        <authorList>
            <person name="Kagale S."/>
            <person name="Koh C."/>
            <person name="Nixon J."/>
            <person name="Bollina V."/>
            <person name="Clarke W.E."/>
            <person name="Tuteja R."/>
            <person name="Spillane C."/>
            <person name="Robinson S.J."/>
            <person name="Links M.G."/>
            <person name="Clarke C."/>
            <person name="Higgins E.E."/>
            <person name="Huebert T."/>
            <person name="Sharpe A.G."/>
            <person name="Parkin I.A."/>
        </authorList>
    </citation>
    <scope>NUCLEOTIDE SEQUENCE [LARGE SCALE GENOMIC DNA]</scope>
    <source>
        <strain evidence="10">cv. DH55</strain>
    </source>
</reference>
<dbReference type="Gene3D" id="3.40.140.10">
    <property type="entry name" value="Cytidine Deaminase, domain 2"/>
    <property type="match status" value="1"/>
</dbReference>
<organism evidence="10 11">
    <name type="scientific">Camelina sativa</name>
    <name type="common">False flax</name>
    <name type="synonym">Myagrum sativum</name>
    <dbReference type="NCBI Taxonomy" id="90675"/>
    <lineage>
        <taxon>Eukaryota</taxon>
        <taxon>Viridiplantae</taxon>
        <taxon>Streptophyta</taxon>
        <taxon>Embryophyta</taxon>
        <taxon>Tracheophyta</taxon>
        <taxon>Spermatophyta</taxon>
        <taxon>Magnoliopsida</taxon>
        <taxon>eudicotyledons</taxon>
        <taxon>Gunneridae</taxon>
        <taxon>Pentapetalae</taxon>
        <taxon>rosids</taxon>
        <taxon>malvids</taxon>
        <taxon>Brassicales</taxon>
        <taxon>Brassicaceae</taxon>
        <taxon>Camelineae</taxon>
        <taxon>Camelina</taxon>
    </lineage>
</organism>
<dbReference type="HAMAP" id="MF_00972">
    <property type="entry name" value="tRNA_aden_deaminase"/>
    <property type="match status" value="1"/>
</dbReference>
<protein>
    <recommendedName>
        <fullName evidence="2">tRNA(adenine(34)) deaminase</fullName>
        <ecNumber evidence="2">3.5.4.33</ecNumber>
    </recommendedName>
</protein>
<dbReference type="PROSITE" id="PS51747">
    <property type="entry name" value="CYT_DCMP_DEAMINASES_2"/>
    <property type="match status" value="1"/>
</dbReference>
<evidence type="ECO:0000256" key="1">
    <source>
        <dbReference type="ARBA" id="ARBA00001947"/>
    </source>
</evidence>
<feature type="compositionally biased region" description="Low complexity" evidence="8">
    <location>
        <begin position="623"/>
        <end position="637"/>
    </location>
</feature>
<evidence type="ECO:0000256" key="5">
    <source>
        <dbReference type="ARBA" id="ARBA00022801"/>
    </source>
</evidence>
<comment type="cofactor">
    <cofactor evidence="1">
        <name>Zn(2+)</name>
        <dbReference type="ChEBI" id="CHEBI:29105"/>
    </cofactor>
</comment>
<evidence type="ECO:0000256" key="3">
    <source>
        <dbReference type="ARBA" id="ARBA00022694"/>
    </source>
</evidence>
<dbReference type="CDD" id="cd01285">
    <property type="entry name" value="nucleoside_deaminase"/>
    <property type="match status" value="1"/>
</dbReference>
<accession>A0ABM0WGQ9</accession>
<evidence type="ECO:0000256" key="4">
    <source>
        <dbReference type="ARBA" id="ARBA00022723"/>
    </source>
</evidence>
<feature type="compositionally biased region" description="Polar residues" evidence="8">
    <location>
        <begin position="1042"/>
        <end position="1083"/>
    </location>
</feature>
<feature type="region of interest" description="Disordered" evidence="8">
    <location>
        <begin position="1271"/>
        <end position="1292"/>
    </location>
</feature>
<feature type="compositionally biased region" description="Polar residues" evidence="8">
    <location>
        <begin position="852"/>
        <end position="862"/>
    </location>
</feature>
<keyword evidence="6" id="KW-0862">Zinc</keyword>
<reference evidence="11" key="2">
    <citation type="submission" date="2025-08" db="UniProtKB">
        <authorList>
            <consortium name="RefSeq"/>
        </authorList>
    </citation>
    <scope>IDENTIFICATION</scope>
    <source>
        <tissue evidence="11">Leaf</tissue>
    </source>
</reference>
<dbReference type="PANTHER" id="PTHR11079">
    <property type="entry name" value="CYTOSINE DEAMINASE FAMILY MEMBER"/>
    <property type="match status" value="1"/>
</dbReference>
<keyword evidence="5" id="KW-0378">Hydrolase</keyword>
<feature type="compositionally biased region" description="Polar residues" evidence="8">
    <location>
        <begin position="548"/>
        <end position="565"/>
    </location>
</feature>
<feature type="compositionally biased region" description="Polar residues" evidence="8">
    <location>
        <begin position="990"/>
        <end position="1003"/>
    </location>
</feature>
<keyword evidence="10" id="KW-1185">Reference proteome</keyword>
<feature type="region of interest" description="Disordered" evidence="8">
    <location>
        <begin position="417"/>
        <end position="458"/>
    </location>
</feature>
<feature type="compositionally biased region" description="Basic and acidic residues" evidence="8">
    <location>
        <begin position="753"/>
        <end position="772"/>
    </location>
</feature>
<feature type="compositionally biased region" description="Basic and acidic residues" evidence="8">
    <location>
        <begin position="293"/>
        <end position="308"/>
    </location>
</feature>
<feature type="compositionally biased region" description="Polar residues" evidence="8">
    <location>
        <begin position="366"/>
        <end position="379"/>
    </location>
</feature>
<keyword evidence="4" id="KW-0479">Metal-binding</keyword>
<feature type="region of interest" description="Disordered" evidence="8">
    <location>
        <begin position="545"/>
        <end position="565"/>
    </location>
</feature>
<dbReference type="Pfam" id="PF00383">
    <property type="entry name" value="dCMP_cyt_deam_1"/>
    <property type="match status" value="1"/>
</dbReference>
<feature type="compositionally biased region" description="Basic and acidic residues" evidence="8">
    <location>
        <begin position="186"/>
        <end position="227"/>
    </location>
</feature>
<dbReference type="SUPFAM" id="SSF53927">
    <property type="entry name" value="Cytidine deaminase-like"/>
    <property type="match status" value="1"/>
</dbReference>
<feature type="compositionally biased region" description="Polar residues" evidence="8">
    <location>
        <begin position="660"/>
        <end position="673"/>
    </location>
</feature>
<feature type="compositionally biased region" description="Low complexity" evidence="8">
    <location>
        <begin position="803"/>
        <end position="815"/>
    </location>
</feature>
<feature type="compositionally biased region" description="Polar residues" evidence="8">
    <location>
        <begin position="894"/>
        <end position="909"/>
    </location>
</feature>
<name>A0ABM0WGQ9_CAMSA</name>
<feature type="compositionally biased region" description="Polar residues" evidence="8">
    <location>
        <begin position="417"/>
        <end position="430"/>
    </location>
</feature>
<feature type="region of interest" description="Disordered" evidence="8">
    <location>
        <begin position="660"/>
        <end position="680"/>
    </location>
</feature>
<proteinExistence type="inferred from homology"/>
<feature type="region of interest" description="Disordered" evidence="8">
    <location>
        <begin position="837"/>
        <end position="862"/>
    </location>
</feature>
<feature type="region of interest" description="Disordered" evidence="8">
    <location>
        <begin position="1227"/>
        <end position="1247"/>
    </location>
</feature>
<evidence type="ECO:0000313" key="11">
    <source>
        <dbReference type="RefSeq" id="XP_010470866.1"/>
    </source>
</evidence>
<dbReference type="InterPro" id="IPR028883">
    <property type="entry name" value="tRNA_aden_deaminase"/>
</dbReference>
<dbReference type="GeneID" id="104750724"/>
<evidence type="ECO:0000256" key="7">
    <source>
        <dbReference type="ARBA" id="ARBA00048045"/>
    </source>
</evidence>
<evidence type="ECO:0000259" key="9">
    <source>
        <dbReference type="PROSITE" id="PS51747"/>
    </source>
</evidence>
<feature type="region of interest" description="Disordered" evidence="8">
    <location>
        <begin position="753"/>
        <end position="816"/>
    </location>
</feature>
<feature type="compositionally biased region" description="Acidic residues" evidence="8">
    <location>
        <begin position="281"/>
        <end position="292"/>
    </location>
</feature>
<dbReference type="Proteomes" id="UP000694864">
    <property type="component" value="Chromosome 16"/>
</dbReference>
<dbReference type="PANTHER" id="PTHR11079:SF179">
    <property type="entry name" value="TRNA(ADENINE(34)) DEAMINASE, CHLOROPLASTIC"/>
    <property type="match status" value="1"/>
</dbReference>
<sequence>MFNNTYTNSLQWPIRSRNRQEYCSLLLPERSESYRFFQSSSTSSRRCCCCCVTPSSSSSSCCSYVKPKVSLNPGFVLYGIRQSTLIQWPSFQRRLLVCGNRLVGCEVYASCCDGRRSKNQSFRLKGLEKSNECCDSRSCPDDDDVEAMISFLSEELIDEERKWNLVSRVEESKKVGNVRKVRDSYGDGRVTRKNKQERLERPEGFGRRNGIKEDVKLDERDDCEHCGSRKKSSQLESESRRGSNKLVGGESIGNEEREVRPIRTKSSSCSSYYSLASSGEFESDNEDQEEDVEIIHSENVRGSEKKVVEQSSKGSKSRKEASQMHSRRNKDESSSRVGSSYRKQVFEEGDNSNQAVILNQRRGKKFSQTNNRASESTGNYEEDTEIHEIHVNDAETNSQTQKLLGEREDYRVHSIRNDSGSENIESSQQLLKERSEARYGSEERVSEMRRRTKYRQTQEEDISVLQNFPKATNNQQPLVEGRLSKQADMRRTTERFSESSKVHDIDIRNTYVLQSEEQIRNQEVHAGLVSGLQSERKQQDDLIEHNPLQRTQSDRTSVSVSHTSDTLRYTEIQRKSEKRLIGQESTTILQSDSNVEKSGAWKDSRLHHANSTKEDEMALWDPSSQEKLAEEASSSQSSLTLVSGNKLHLVDLVSAERQGSQTTLIPPSSQLVSRGSGKSYGTGGVSIQEISHENSESGDPTAFEYPRAGALATSQYAGEPMRVTTHEDALGSAHRLEQSSEKFVGEFLKKAKHEVSYPETGEQRVESNQLKRRDSRRSSGSGAKGPSDELWVTDSTQGTPQPGATEGNAAEGNAGFKRNGRSLWNVIADIARLRWGSRAGSSESSAKPAGKNSPNESVSSATWFSGRELEGSSDDNKGDRVLPQEAHSLHQLEVGQTSPRGQFESAGTTKLKQQYGRHEGVVLSPSSTILEGGSVSNLMASTSGDQIVRVDEEEGRNFEFRLSETASTGVPKKLPSRNLIRSPAIKEPSESSPTKVTSDQNVTVGEGRRYQARIPEMDAGQKPLPLPGRNLRSPVVKEPSESRPSMVSGSSSLREQVEQQQPLSAKSQEETGSIPTDSSSTQKKLQRNKQVVRDSFEEWEEAYRVEAERRTVDEIFMREALVEAKKAADTWEVPVGAVLVHDGKIIARGFNLVEELRDSTAHAEMICIREGSKVLRSWRLADTTLYVTLEPCPMCAGAILQARVNTLVWGAPNKLLGADGSWIRLFPGGEENGSENSEKPPPPVHPFHPKMTIRRGVLESECAQTMQQFFQLRRKKKDKNSDPPAPTDHHHHLHPSILLNKMHQVLPFFCL</sequence>
<gene>
    <name evidence="11" type="primary">LOC104750724</name>
</gene>
<feature type="compositionally biased region" description="Polar residues" evidence="8">
    <location>
        <begin position="793"/>
        <end position="802"/>
    </location>
</feature>
<dbReference type="InterPro" id="IPR016193">
    <property type="entry name" value="Cytidine_deaminase-like"/>
</dbReference>
<dbReference type="EC" id="3.5.4.33" evidence="2"/>
<feature type="compositionally biased region" description="Low complexity" evidence="8">
    <location>
        <begin position="266"/>
        <end position="278"/>
    </location>
</feature>
<dbReference type="InterPro" id="IPR002125">
    <property type="entry name" value="CMP_dCMP_dom"/>
</dbReference>
<dbReference type="RefSeq" id="XP_010470866.1">
    <property type="nucleotide sequence ID" value="XM_010472564.2"/>
</dbReference>
<feature type="region of interest" description="Disordered" evidence="8">
    <location>
        <begin position="960"/>
        <end position="1091"/>
    </location>
</feature>
<evidence type="ECO:0000256" key="6">
    <source>
        <dbReference type="ARBA" id="ARBA00022833"/>
    </source>
</evidence>
<evidence type="ECO:0000313" key="10">
    <source>
        <dbReference type="Proteomes" id="UP000694864"/>
    </source>
</evidence>
<feature type="domain" description="CMP/dCMP-type deaminase" evidence="9">
    <location>
        <begin position="1111"/>
        <end position="1233"/>
    </location>
</feature>
<feature type="region of interest" description="Disordered" evidence="8">
    <location>
        <begin position="889"/>
        <end position="909"/>
    </location>
</feature>
<evidence type="ECO:0000256" key="8">
    <source>
        <dbReference type="SAM" id="MobiDB-lite"/>
    </source>
</evidence>